<dbReference type="EMBL" id="KQ980796">
    <property type="protein sequence ID" value="KYN12991.1"/>
    <property type="molecule type" value="Genomic_DNA"/>
</dbReference>
<evidence type="ECO:0000313" key="2">
    <source>
        <dbReference type="Proteomes" id="UP000078492"/>
    </source>
</evidence>
<keyword evidence="2" id="KW-1185">Reference proteome</keyword>
<protein>
    <submittedName>
        <fullName evidence="1">Uncharacterized protein</fullName>
    </submittedName>
</protein>
<proteinExistence type="predicted"/>
<dbReference type="AlphaFoldDB" id="A0A151IXT3"/>
<dbReference type="Proteomes" id="UP000078492">
    <property type="component" value="Unassembled WGS sequence"/>
</dbReference>
<gene>
    <name evidence="1" type="ORF">ALC57_14837</name>
</gene>
<organism evidence="1 2">
    <name type="scientific">Trachymyrmex cornetzi</name>
    <dbReference type="NCBI Taxonomy" id="471704"/>
    <lineage>
        <taxon>Eukaryota</taxon>
        <taxon>Metazoa</taxon>
        <taxon>Ecdysozoa</taxon>
        <taxon>Arthropoda</taxon>
        <taxon>Hexapoda</taxon>
        <taxon>Insecta</taxon>
        <taxon>Pterygota</taxon>
        <taxon>Neoptera</taxon>
        <taxon>Endopterygota</taxon>
        <taxon>Hymenoptera</taxon>
        <taxon>Apocrita</taxon>
        <taxon>Aculeata</taxon>
        <taxon>Formicoidea</taxon>
        <taxon>Formicidae</taxon>
        <taxon>Myrmicinae</taxon>
        <taxon>Trachymyrmex</taxon>
    </lineage>
</organism>
<sequence>MHVAETTERRRSGRDGRSVARETCIVSRCVLLRCVLPGSRSSRSSRSLGDATQPAVADRARALHQHSLARSHIRFDRLSLDFSIISEPV</sequence>
<name>A0A151IXT3_9HYME</name>
<evidence type="ECO:0000313" key="1">
    <source>
        <dbReference type="EMBL" id="KYN12991.1"/>
    </source>
</evidence>
<reference evidence="1 2" key="1">
    <citation type="submission" date="2015-09" db="EMBL/GenBank/DDBJ databases">
        <title>Trachymyrmex cornetzi WGS genome.</title>
        <authorList>
            <person name="Nygaard S."/>
            <person name="Hu H."/>
            <person name="Boomsma J."/>
            <person name="Zhang G."/>
        </authorList>
    </citation>
    <scope>NUCLEOTIDE SEQUENCE [LARGE SCALE GENOMIC DNA]</scope>
    <source>
        <strain evidence="1">Tcor2-1</strain>
        <tissue evidence="1">Whole body</tissue>
    </source>
</reference>
<accession>A0A151IXT3</accession>